<evidence type="ECO:0000313" key="2">
    <source>
        <dbReference type="Proteomes" id="UP000183832"/>
    </source>
</evidence>
<sequence length="85" mass="10125">MERRWRGYERFHCDFARSLSAPKKERKNEKIHSRTYIDDLMKWHFNDSQQSKTREIKSLEYSLNSISRSLKSSVSKSPSDSVPES</sequence>
<organism evidence="1 2">
    <name type="scientific">Clunio marinus</name>
    <dbReference type="NCBI Taxonomy" id="568069"/>
    <lineage>
        <taxon>Eukaryota</taxon>
        <taxon>Metazoa</taxon>
        <taxon>Ecdysozoa</taxon>
        <taxon>Arthropoda</taxon>
        <taxon>Hexapoda</taxon>
        <taxon>Insecta</taxon>
        <taxon>Pterygota</taxon>
        <taxon>Neoptera</taxon>
        <taxon>Endopterygota</taxon>
        <taxon>Diptera</taxon>
        <taxon>Nematocera</taxon>
        <taxon>Chironomoidea</taxon>
        <taxon>Chironomidae</taxon>
        <taxon>Clunio</taxon>
    </lineage>
</organism>
<keyword evidence="2" id="KW-1185">Reference proteome</keyword>
<proteinExistence type="predicted"/>
<dbReference type="EMBL" id="CVRI01000038">
    <property type="protein sequence ID" value="CRK94343.1"/>
    <property type="molecule type" value="Genomic_DNA"/>
</dbReference>
<accession>A0A1J1I1X4</accession>
<gene>
    <name evidence="1" type="ORF">CLUMA_CG007858</name>
</gene>
<dbReference type="Proteomes" id="UP000183832">
    <property type="component" value="Unassembled WGS sequence"/>
</dbReference>
<evidence type="ECO:0000313" key="1">
    <source>
        <dbReference type="EMBL" id="CRK94343.1"/>
    </source>
</evidence>
<reference evidence="1 2" key="1">
    <citation type="submission" date="2015-04" db="EMBL/GenBank/DDBJ databases">
        <authorList>
            <person name="Syromyatnikov M.Y."/>
            <person name="Popov V.N."/>
        </authorList>
    </citation>
    <scope>NUCLEOTIDE SEQUENCE [LARGE SCALE GENOMIC DNA]</scope>
</reference>
<dbReference type="AlphaFoldDB" id="A0A1J1I1X4"/>
<protein>
    <submittedName>
        <fullName evidence="1">CLUMA_CG007858, isoform A</fullName>
    </submittedName>
</protein>
<name>A0A1J1I1X4_9DIPT</name>